<gene>
    <name evidence="1" type="ORF">F511_33053</name>
</gene>
<dbReference type="Proteomes" id="UP000250235">
    <property type="component" value="Unassembled WGS sequence"/>
</dbReference>
<reference evidence="1 2" key="1">
    <citation type="journal article" date="2015" name="Proc. Natl. Acad. Sci. U.S.A.">
        <title>The resurrection genome of Boea hygrometrica: A blueprint for survival of dehydration.</title>
        <authorList>
            <person name="Xiao L."/>
            <person name="Yang G."/>
            <person name="Zhang L."/>
            <person name="Yang X."/>
            <person name="Zhao S."/>
            <person name="Ji Z."/>
            <person name="Zhou Q."/>
            <person name="Hu M."/>
            <person name="Wang Y."/>
            <person name="Chen M."/>
            <person name="Xu Y."/>
            <person name="Jin H."/>
            <person name="Xiao X."/>
            <person name="Hu G."/>
            <person name="Bao F."/>
            <person name="Hu Y."/>
            <person name="Wan P."/>
            <person name="Li L."/>
            <person name="Deng X."/>
            <person name="Kuang T."/>
            <person name="Xiang C."/>
            <person name="Zhu J.K."/>
            <person name="Oliver M.J."/>
            <person name="He Y."/>
        </authorList>
    </citation>
    <scope>NUCLEOTIDE SEQUENCE [LARGE SCALE GENOMIC DNA]</scope>
    <source>
        <strain evidence="2">cv. XS01</strain>
    </source>
</reference>
<sequence>MEWLMFRALESTGFHGFLGFPSVLYEKELEQFFDTALVKDNEILCVIRSKVAAITEDRSGEPVKTSCKKRKMKYEFRLLNDILAKSVTVKVGSFDAVTHERFDMADKSSKRAKGYAAQICVLLKGDPAVNLEEVKTFPPLKILSAKTVGTYVATNKTIDARGESDEPDVAKVAVVERKSVSKKRSASTANKDTDELCQLSVLMLKKHKAPRRKLRLSTGSDDEIVETEIDVENVVEKQKEKTTVDDVDKIIDQVLTETAQLETDVVEPDVAEGVATKIDLAEPMVTRSDDIVVEITEHSIAVNDEDDNLDGDENEIARTMASVIAPKQFLKEPLRSGEDDDISGVEQPSKIIDTEEDSVKNKETYIQLVETETGKDIDPEPVADVG</sequence>
<organism evidence="1 2">
    <name type="scientific">Dorcoceras hygrometricum</name>
    <dbReference type="NCBI Taxonomy" id="472368"/>
    <lineage>
        <taxon>Eukaryota</taxon>
        <taxon>Viridiplantae</taxon>
        <taxon>Streptophyta</taxon>
        <taxon>Embryophyta</taxon>
        <taxon>Tracheophyta</taxon>
        <taxon>Spermatophyta</taxon>
        <taxon>Magnoliopsida</taxon>
        <taxon>eudicotyledons</taxon>
        <taxon>Gunneridae</taxon>
        <taxon>Pentapetalae</taxon>
        <taxon>asterids</taxon>
        <taxon>lamiids</taxon>
        <taxon>Lamiales</taxon>
        <taxon>Gesneriaceae</taxon>
        <taxon>Didymocarpoideae</taxon>
        <taxon>Trichosporeae</taxon>
        <taxon>Loxocarpinae</taxon>
        <taxon>Dorcoceras</taxon>
    </lineage>
</organism>
<evidence type="ECO:0000313" key="1">
    <source>
        <dbReference type="EMBL" id="KZV32056.1"/>
    </source>
</evidence>
<dbReference type="EMBL" id="KV006951">
    <property type="protein sequence ID" value="KZV32056.1"/>
    <property type="molecule type" value="Genomic_DNA"/>
</dbReference>
<evidence type="ECO:0000313" key="2">
    <source>
        <dbReference type="Proteomes" id="UP000250235"/>
    </source>
</evidence>
<dbReference type="AlphaFoldDB" id="A0A2Z7BJC8"/>
<proteinExistence type="predicted"/>
<accession>A0A2Z7BJC8</accession>
<protein>
    <submittedName>
        <fullName evidence="1">Splicing factor 3B subunit 1-like</fullName>
    </submittedName>
</protein>
<keyword evidence="2" id="KW-1185">Reference proteome</keyword>
<name>A0A2Z7BJC8_9LAMI</name>